<evidence type="ECO:0008006" key="4">
    <source>
        <dbReference type="Google" id="ProtNLM"/>
    </source>
</evidence>
<accession>A0A3S3SQS4</accession>
<proteinExistence type="predicted"/>
<gene>
    <name evidence="2" type="ORF">Metus_1588</name>
</gene>
<feature type="transmembrane region" description="Helical" evidence="1">
    <location>
        <begin position="140"/>
        <end position="169"/>
    </location>
</feature>
<feature type="transmembrane region" description="Helical" evidence="1">
    <location>
        <begin position="75"/>
        <end position="93"/>
    </location>
</feature>
<dbReference type="GO" id="GO:0004143">
    <property type="term" value="F:ATP-dependent diacylglycerol kinase activity"/>
    <property type="evidence" value="ECO:0007669"/>
    <property type="project" value="InterPro"/>
</dbReference>
<sequence>MREELEKEFVRKSIHLTGISVPLFYIFFQRDLTILYTAMALLVFVVLEYVRVRVHSLFPLPRMASMIQRMKERTAIAANVYFCVAAVVSIYFFKEFSVVVGLSAALLSDAAAAIIGTGIGRHRLKNGKSWEGTAAGGLSAFFISLSLGGSLIVSIVLGFVFCLIDLIDFGFDDNFIMPLLMVMVVELGGALL</sequence>
<feature type="transmembrane region" description="Helical" evidence="1">
    <location>
        <begin position="12"/>
        <end position="28"/>
    </location>
</feature>
<keyword evidence="1" id="KW-0812">Transmembrane</keyword>
<dbReference type="AlphaFoldDB" id="A0A3S3SQS4"/>
<feature type="transmembrane region" description="Helical" evidence="1">
    <location>
        <begin position="99"/>
        <end position="119"/>
    </location>
</feature>
<keyword evidence="1" id="KW-1133">Transmembrane helix</keyword>
<keyword evidence="1" id="KW-0472">Membrane</keyword>
<organism evidence="2 3">
    <name type="scientific">Methanosuratincola subterraneus</name>
    <dbReference type="NCBI Taxonomy" id="2593994"/>
    <lineage>
        <taxon>Archaea</taxon>
        <taxon>Thermoproteota</taxon>
        <taxon>Methanosuratincolia</taxon>
        <taxon>Candidatus Methanomethylicales</taxon>
        <taxon>Candidatus Methanomethylicaceae</taxon>
        <taxon>Candidatus Methanosuratincola (ex Vanwonterghem et al. 2016)</taxon>
    </lineage>
</organism>
<name>A0A3S3SQS4_METS7</name>
<dbReference type="PANTHER" id="PTHR31303:SF1">
    <property type="entry name" value="CTP-DEPENDENT DIACYLGLYCEROL KINASE 1"/>
    <property type="match status" value="1"/>
</dbReference>
<dbReference type="InterPro" id="IPR037997">
    <property type="entry name" value="Dgk1-like"/>
</dbReference>
<feature type="transmembrane region" description="Helical" evidence="1">
    <location>
        <begin position="34"/>
        <end position="54"/>
    </location>
</feature>
<dbReference type="Proteomes" id="UP000288215">
    <property type="component" value="Unassembled WGS sequence"/>
</dbReference>
<protein>
    <recommendedName>
        <fullName evidence="4">Phosphatidate cytidylyltransferase</fullName>
    </recommendedName>
</protein>
<evidence type="ECO:0000313" key="2">
    <source>
        <dbReference type="EMBL" id="RWX72729.1"/>
    </source>
</evidence>
<evidence type="ECO:0000313" key="3">
    <source>
        <dbReference type="Proteomes" id="UP000288215"/>
    </source>
</evidence>
<evidence type="ECO:0000256" key="1">
    <source>
        <dbReference type="SAM" id="Phobius"/>
    </source>
</evidence>
<dbReference type="PANTHER" id="PTHR31303">
    <property type="entry name" value="CTP-DEPENDENT DIACYLGLYCEROL KINASE 1"/>
    <property type="match status" value="1"/>
</dbReference>
<comment type="caution">
    <text evidence="2">The sequence shown here is derived from an EMBL/GenBank/DDBJ whole genome shotgun (WGS) entry which is preliminary data.</text>
</comment>
<reference evidence="2 3" key="1">
    <citation type="submission" date="2018-12" db="EMBL/GenBank/DDBJ databases">
        <title>The complete genome of the methanogenic archaea of the candidate phylum Verstraetearchaeota, obtained from the metagenome of underground thermal water.</title>
        <authorList>
            <person name="Kadnikov V.V."/>
            <person name="Mardanov A.V."/>
            <person name="Beletsky A.V."/>
            <person name="Karnachuk O.V."/>
            <person name="Ravin N.V."/>
        </authorList>
    </citation>
    <scope>NUCLEOTIDE SEQUENCE [LARGE SCALE GENOMIC DNA]</scope>
    <source>
        <strain evidence="2">Ch88</strain>
    </source>
</reference>
<dbReference type="EMBL" id="RXGA01000004">
    <property type="protein sequence ID" value="RWX72729.1"/>
    <property type="molecule type" value="Genomic_DNA"/>
</dbReference>